<sequence length="119" mass="13261">STEAFASPAFFALPSQEASQLRDTSPNNWPNQDWPNRNLNCQDNTLNSNSNSNPQTDQSWRDHARQNSTRFQNSNSTITLHYANAAVDFDQKAATNGPFTVASRLEASDVSNRLNVESE</sequence>
<feature type="non-terminal residue" evidence="2">
    <location>
        <position position="1"/>
    </location>
</feature>
<feature type="compositionally biased region" description="Polar residues" evidence="1">
    <location>
        <begin position="16"/>
        <end position="58"/>
    </location>
</feature>
<protein>
    <submittedName>
        <fullName evidence="2">Uncharacterized protein</fullName>
    </submittedName>
</protein>
<accession>A0A1E1W769</accession>
<evidence type="ECO:0000256" key="1">
    <source>
        <dbReference type="SAM" id="MobiDB-lite"/>
    </source>
</evidence>
<reference evidence="2" key="1">
    <citation type="submission" date="2015-09" db="EMBL/GenBank/DDBJ databases">
        <title>De novo assembly of Pectinophora gossypiella (Pink Bollworm) gut transcriptome.</title>
        <authorList>
            <person name="Tassone E.E."/>
        </authorList>
    </citation>
    <scope>NUCLEOTIDE SEQUENCE</scope>
</reference>
<dbReference type="AlphaFoldDB" id="A0A1E1W769"/>
<feature type="region of interest" description="Disordered" evidence="1">
    <location>
        <begin position="1"/>
        <end position="74"/>
    </location>
</feature>
<gene>
    <name evidence="2" type="ORF">g.1954</name>
</gene>
<proteinExistence type="predicted"/>
<dbReference type="EMBL" id="GDQN01008259">
    <property type="protein sequence ID" value="JAT82795.1"/>
    <property type="molecule type" value="Transcribed_RNA"/>
</dbReference>
<evidence type="ECO:0000313" key="2">
    <source>
        <dbReference type="EMBL" id="JAT82795.1"/>
    </source>
</evidence>
<organism evidence="2">
    <name type="scientific">Pectinophora gossypiella</name>
    <name type="common">Cotton pink bollworm</name>
    <name type="synonym">Depressaria gossypiella</name>
    <dbReference type="NCBI Taxonomy" id="13191"/>
    <lineage>
        <taxon>Eukaryota</taxon>
        <taxon>Metazoa</taxon>
        <taxon>Ecdysozoa</taxon>
        <taxon>Arthropoda</taxon>
        <taxon>Hexapoda</taxon>
        <taxon>Insecta</taxon>
        <taxon>Pterygota</taxon>
        <taxon>Neoptera</taxon>
        <taxon>Endopterygota</taxon>
        <taxon>Lepidoptera</taxon>
        <taxon>Glossata</taxon>
        <taxon>Ditrysia</taxon>
        <taxon>Gelechioidea</taxon>
        <taxon>Gelechiidae</taxon>
        <taxon>Apatetrinae</taxon>
        <taxon>Pectinophora</taxon>
    </lineage>
</organism>
<name>A0A1E1W769_PECGO</name>
<feature type="compositionally biased region" description="Low complexity" evidence="1">
    <location>
        <begin position="1"/>
        <end position="15"/>
    </location>
</feature>